<gene>
    <name evidence="1" type="ORF">PHYBLDRAFT_109486</name>
</gene>
<dbReference type="GeneID" id="28989022"/>
<protein>
    <submittedName>
        <fullName evidence="1">Uncharacterized protein</fullName>
    </submittedName>
</protein>
<dbReference type="OrthoDB" id="162894at2759"/>
<evidence type="ECO:0000313" key="1">
    <source>
        <dbReference type="EMBL" id="OAD76576.1"/>
    </source>
</evidence>
<dbReference type="EMBL" id="KV440975">
    <property type="protein sequence ID" value="OAD76576.1"/>
    <property type="molecule type" value="Genomic_DNA"/>
</dbReference>
<dbReference type="VEuPathDB" id="FungiDB:PHYBLDRAFT_109486"/>
<dbReference type="InParanoid" id="A0A167NTF4"/>
<sequence length="66" mass="7265">MGKNVSRLLAGEDVNVFSVATNELLLDDSRTVEVRFHVARSDGSPIEMEGKGMLMYNRVTGEPSHT</sequence>
<evidence type="ECO:0000313" key="2">
    <source>
        <dbReference type="Proteomes" id="UP000077315"/>
    </source>
</evidence>
<proteinExistence type="predicted"/>
<dbReference type="STRING" id="763407.A0A167NTF4"/>
<dbReference type="Proteomes" id="UP000077315">
    <property type="component" value="Unassembled WGS sequence"/>
</dbReference>
<dbReference type="RefSeq" id="XP_018294616.1">
    <property type="nucleotide sequence ID" value="XM_018428116.1"/>
</dbReference>
<organism evidence="1 2">
    <name type="scientific">Phycomyces blakesleeanus (strain ATCC 8743b / DSM 1359 / FGSC 10004 / NBRC 33097 / NRRL 1555)</name>
    <dbReference type="NCBI Taxonomy" id="763407"/>
    <lineage>
        <taxon>Eukaryota</taxon>
        <taxon>Fungi</taxon>
        <taxon>Fungi incertae sedis</taxon>
        <taxon>Mucoromycota</taxon>
        <taxon>Mucoromycotina</taxon>
        <taxon>Mucoromycetes</taxon>
        <taxon>Mucorales</taxon>
        <taxon>Phycomycetaceae</taxon>
        <taxon>Phycomyces</taxon>
    </lineage>
</organism>
<feature type="non-terminal residue" evidence="1">
    <location>
        <position position="66"/>
    </location>
</feature>
<dbReference type="AlphaFoldDB" id="A0A167NTF4"/>
<keyword evidence="2" id="KW-1185">Reference proteome</keyword>
<name>A0A167NTF4_PHYB8</name>
<accession>A0A167NTF4</accession>
<reference evidence="2" key="1">
    <citation type="submission" date="2015-06" db="EMBL/GenBank/DDBJ databases">
        <title>Expansion of signal transduction pathways in fungi by whole-genome duplication.</title>
        <authorList>
            <consortium name="DOE Joint Genome Institute"/>
            <person name="Corrochano L.M."/>
            <person name="Kuo A."/>
            <person name="Marcet-Houben M."/>
            <person name="Polaino S."/>
            <person name="Salamov A."/>
            <person name="Villalobos J.M."/>
            <person name="Alvarez M.I."/>
            <person name="Avalos J."/>
            <person name="Benito E.P."/>
            <person name="Benoit I."/>
            <person name="Burger G."/>
            <person name="Camino L.P."/>
            <person name="Canovas D."/>
            <person name="Cerda-Olmedo E."/>
            <person name="Cheng J.-F."/>
            <person name="Dominguez A."/>
            <person name="Elias M."/>
            <person name="Eslava A.P."/>
            <person name="Glaser F."/>
            <person name="Grimwood J."/>
            <person name="Gutierrez G."/>
            <person name="Heitman J."/>
            <person name="Henrissat B."/>
            <person name="Iturriaga E.A."/>
            <person name="Lang B.F."/>
            <person name="Lavin J.L."/>
            <person name="Lee S."/>
            <person name="Li W."/>
            <person name="Lindquist E."/>
            <person name="Lopez-Garcia S."/>
            <person name="Luque E.M."/>
            <person name="Marcos A.T."/>
            <person name="Martin J."/>
            <person name="McCluskey K."/>
            <person name="Medina H.R."/>
            <person name="Miralles-Duran A."/>
            <person name="Miyazaki A."/>
            <person name="Munoz-Torres E."/>
            <person name="Oguiza J.A."/>
            <person name="Ohm R."/>
            <person name="Olmedo M."/>
            <person name="Orejas M."/>
            <person name="Ortiz-Castellanos L."/>
            <person name="Pisabarro A.G."/>
            <person name="Rodriguez-Romero J."/>
            <person name="Ruiz-Herrera J."/>
            <person name="Ruiz-Vazquez R."/>
            <person name="Sanz C."/>
            <person name="Schackwitz W."/>
            <person name="Schmutz J."/>
            <person name="Shahriari M."/>
            <person name="Shelest E."/>
            <person name="Silva-Franco F."/>
            <person name="Soanes D."/>
            <person name="Syed K."/>
            <person name="Tagua V.G."/>
            <person name="Talbot N.J."/>
            <person name="Thon M."/>
            <person name="De vries R.P."/>
            <person name="Wiebenga A."/>
            <person name="Yadav J.S."/>
            <person name="Braun E.L."/>
            <person name="Baker S."/>
            <person name="Garre V."/>
            <person name="Horwitz B."/>
            <person name="Torres-Martinez S."/>
            <person name="Idnurm A."/>
            <person name="Herrera-Estrella A."/>
            <person name="Gabaldon T."/>
            <person name="Grigoriev I.V."/>
        </authorList>
    </citation>
    <scope>NUCLEOTIDE SEQUENCE [LARGE SCALE GENOMIC DNA]</scope>
    <source>
        <strain evidence="2">NRRL 1555(-)</strain>
    </source>
</reference>